<name>A0A8J5TB70_ZIZPA</name>
<evidence type="ECO:0008006" key="3">
    <source>
        <dbReference type="Google" id="ProtNLM"/>
    </source>
</evidence>
<keyword evidence="2" id="KW-1185">Reference proteome</keyword>
<organism evidence="1 2">
    <name type="scientific">Zizania palustris</name>
    <name type="common">Northern wild rice</name>
    <dbReference type="NCBI Taxonomy" id="103762"/>
    <lineage>
        <taxon>Eukaryota</taxon>
        <taxon>Viridiplantae</taxon>
        <taxon>Streptophyta</taxon>
        <taxon>Embryophyta</taxon>
        <taxon>Tracheophyta</taxon>
        <taxon>Spermatophyta</taxon>
        <taxon>Magnoliopsida</taxon>
        <taxon>Liliopsida</taxon>
        <taxon>Poales</taxon>
        <taxon>Poaceae</taxon>
        <taxon>BOP clade</taxon>
        <taxon>Oryzoideae</taxon>
        <taxon>Oryzeae</taxon>
        <taxon>Zizaniinae</taxon>
        <taxon>Zizania</taxon>
    </lineage>
</organism>
<dbReference type="AlphaFoldDB" id="A0A8J5TB70"/>
<evidence type="ECO:0000313" key="2">
    <source>
        <dbReference type="Proteomes" id="UP000729402"/>
    </source>
</evidence>
<gene>
    <name evidence="1" type="ORF">GUJ93_ZPchr0006g40974</name>
</gene>
<sequence>MSAPQNRRLYQLHDCNEDQRVEQKGLRCVIISCCHLDKNVATLLIYLHSVQTLHPSFAKIKVKTSVQKKNPNHVWNEVLQLSVTNPTKPVKLVSSC</sequence>
<reference evidence="1" key="1">
    <citation type="journal article" date="2021" name="bioRxiv">
        <title>Whole Genome Assembly and Annotation of Northern Wild Rice, Zizania palustris L., Supports a Whole Genome Duplication in the Zizania Genus.</title>
        <authorList>
            <person name="Haas M."/>
            <person name="Kono T."/>
            <person name="Macchietto M."/>
            <person name="Millas R."/>
            <person name="McGilp L."/>
            <person name="Shao M."/>
            <person name="Duquette J."/>
            <person name="Hirsch C.N."/>
            <person name="Kimball J."/>
        </authorList>
    </citation>
    <scope>NUCLEOTIDE SEQUENCE</scope>
    <source>
        <tissue evidence="1">Fresh leaf tissue</tissue>
    </source>
</reference>
<accession>A0A8J5TB70</accession>
<proteinExistence type="predicted"/>
<dbReference type="Proteomes" id="UP000729402">
    <property type="component" value="Unassembled WGS sequence"/>
</dbReference>
<comment type="caution">
    <text evidence="1">The sequence shown here is derived from an EMBL/GenBank/DDBJ whole genome shotgun (WGS) entry which is preliminary data.</text>
</comment>
<evidence type="ECO:0000313" key="1">
    <source>
        <dbReference type="EMBL" id="KAG8070461.1"/>
    </source>
</evidence>
<reference evidence="1" key="2">
    <citation type="submission" date="2021-02" db="EMBL/GenBank/DDBJ databases">
        <authorList>
            <person name="Kimball J.A."/>
            <person name="Haas M.W."/>
            <person name="Macchietto M."/>
            <person name="Kono T."/>
            <person name="Duquette J."/>
            <person name="Shao M."/>
        </authorList>
    </citation>
    <scope>NUCLEOTIDE SEQUENCE</scope>
    <source>
        <tissue evidence="1">Fresh leaf tissue</tissue>
    </source>
</reference>
<protein>
    <recommendedName>
        <fullName evidence="3">C2 domain-containing protein</fullName>
    </recommendedName>
</protein>
<dbReference type="EMBL" id="JAAALK010000283">
    <property type="protein sequence ID" value="KAG8070461.1"/>
    <property type="molecule type" value="Genomic_DNA"/>
</dbReference>